<proteinExistence type="predicted"/>
<protein>
    <submittedName>
        <fullName evidence="1">Uncharacterized protein</fullName>
    </submittedName>
</protein>
<reference evidence="1" key="2">
    <citation type="submission" date="2015-03" db="EMBL/GenBank/DDBJ databases">
        <authorList>
            <person name="Chow C.-E.T."/>
            <person name="Winget D.M."/>
            <person name="White R.A.III."/>
            <person name="Hallam S.J."/>
            <person name="Suttle C.A."/>
        </authorList>
    </citation>
    <scope>NUCLEOTIDE SEQUENCE</scope>
    <source>
        <strain evidence="1">H4084972</strain>
    </source>
</reference>
<reference evidence="1" key="1">
    <citation type="journal article" date="2015" name="Front. Microbiol.">
        <title>Combining genomic sequencing methods to explore viral diversity and reveal potential virus-host interactions.</title>
        <authorList>
            <person name="Chow C.E."/>
            <person name="Winget D.M."/>
            <person name="White R.A.III."/>
            <person name="Hallam S.J."/>
            <person name="Suttle C.A."/>
        </authorList>
    </citation>
    <scope>NUCLEOTIDE SEQUENCE</scope>
    <source>
        <strain evidence="1">H4084972</strain>
    </source>
</reference>
<evidence type="ECO:0000313" key="1">
    <source>
        <dbReference type="EMBL" id="AKH47345.1"/>
    </source>
</evidence>
<accession>A0A0F7L624</accession>
<organism evidence="1">
    <name type="scientific">uncultured marine virus</name>
    <dbReference type="NCBI Taxonomy" id="186617"/>
    <lineage>
        <taxon>Viruses</taxon>
        <taxon>environmental samples</taxon>
    </lineage>
</organism>
<dbReference type="EMBL" id="KR029592">
    <property type="protein sequence ID" value="AKH47345.1"/>
    <property type="molecule type" value="Genomic_DNA"/>
</dbReference>
<name>A0A0F7L624_9VIRU</name>
<sequence>MEAIAAAVATSAPTAAATSTALAGNVGIAALQTVATQSVVSTGLLSTALGVGGTLLKGLTAINTVSQLFNPAIQGFQNEEIANLNAEQTNLDVQQKLLQGRETSVRALETLNQQSAHNIAAGFGSGIGLSPSVATSIDAISRKFTFNDTLSRTTNILQAGSLQRKGDLQRAQGQTAKKQGILSTADKALTLFNNEGSFG</sequence>